<gene>
    <name evidence="1" type="ORF">SERLA73DRAFT_149262</name>
</gene>
<dbReference type="Proteomes" id="UP000008063">
    <property type="component" value="Unassembled WGS sequence"/>
</dbReference>
<dbReference type="HOGENOM" id="CLU_144981_0_0_1"/>
<reference evidence="2" key="1">
    <citation type="journal article" date="2011" name="Science">
        <title>The plant cell wall-decomposing machinery underlies the functional diversity of forest fungi.</title>
        <authorList>
            <person name="Eastwood D.C."/>
            <person name="Floudas D."/>
            <person name="Binder M."/>
            <person name="Majcherczyk A."/>
            <person name="Schneider P."/>
            <person name="Aerts A."/>
            <person name="Asiegbu F.O."/>
            <person name="Baker S.E."/>
            <person name="Barry K."/>
            <person name="Bendiksby M."/>
            <person name="Blumentritt M."/>
            <person name="Coutinho P.M."/>
            <person name="Cullen D."/>
            <person name="de Vries R.P."/>
            <person name="Gathman A."/>
            <person name="Goodell B."/>
            <person name="Henrissat B."/>
            <person name="Ihrmark K."/>
            <person name="Kauserud H."/>
            <person name="Kohler A."/>
            <person name="LaButti K."/>
            <person name="Lapidus A."/>
            <person name="Lavin J.L."/>
            <person name="Lee Y.-H."/>
            <person name="Lindquist E."/>
            <person name="Lilly W."/>
            <person name="Lucas S."/>
            <person name="Morin E."/>
            <person name="Murat C."/>
            <person name="Oguiza J.A."/>
            <person name="Park J."/>
            <person name="Pisabarro A.G."/>
            <person name="Riley R."/>
            <person name="Rosling A."/>
            <person name="Salamov A."/>
            <person name="Schmidt O."/>
            <person name="Schmutz J."/>
            <person name="Skrede I."/>
            <person name="Stenlid J."/>
            <person name="Wiebenga A."/>
            <person name="Xie X."/>
            <person name="Kuees U."/>
            <person name="Hibbett D.S."/>
            <person name="Hoffmeister D."/>
            <person name="Hoegberg N."/>
            <person name="Martin F."/>
            <person name="Grigoriev I.V."/>
            <person name="Watkinson S.C."/>
        </authorList>
    </citation>
    <scope>NUCLEOTIDE SEQUENCE [LARGE SCALE GENOMIC DNA]</scope>
    <source>
        <strain evidence="2">strain S7.3</strain>
    </source>
</reference>
<organism evidence="2">
    <name type="scientific">Serpula lacrymans var. lacrymans (strain S7.3)</name>
    <name type="common">Dry rot fungus</name>
    <dbReference type="NCBI Taxonomy" id="936435"/>
    <lineage>
        <taxon>Eukaryota</taxon>
        <taxon>Fungi</taxon>
        <taxon>Dikarya</taxon>
        <taxon>Basidiomycota</taxon>
        <taxon>Agaricomycotina</taxon>
        <taxon>Agaricomycetes</taxon>
        <taxon>Agaricomycetidae</taxon>
        <taxon>Boletales</taxon>
        <taxon>Coniophorineae</taxon>
        <taxon>Serpulaceae</taxon>
        <taxon>Serpula</taxon>
    </lineage>
</organism>
<dbReference type="EMBL" id="GL945474">
    <property type="protein sequence ID" value="EGO04955.1"/>
    <property type="molecule type" value="Genomic_DNA"/>
</dbReference>
<evidence type="ECO:0000313" key="2">
    <source>
        <dbReference type="Proteomes" id="UP000008063"/>
    </source>
</evidence>
<keyword evidence="2" id="KW-1185">Reference proteome</keyword>
<name>F8PH59_SERL3</name>
<protein>
    <submittedName>
        <fullName evidence="1">Uncharacterized protein</fullName>
    </submittedName>
</protein>
<evidence type="ECO:0000313" key="1">
    <source>
        <dbReference type="EMBL" id="EGO04955.1"/>
    </source>
</evidence>
<accession>F8PH59</accession>
<sequence>MTLSSNSAMVLMSAVIDHTIPHLPVVNTPSMAPAPASSQSATAIDTALVASPPLQPSMPLTPRLVQPTPPPLHLPLLGLHWPLWLPPKNVTTPPATCTYLGQVFEVPETVSNDQQLYLVMQGSRIGIFSDWQSTSPHIIGEAIEAGAVEILP</sequence>
<proteinExistence type="predicted"/>
<dbReference type="AlphaFoldDB" id="F8PH59"/>
<dbReference type="OrthoDB" id="2685848at2759"/>
<dbReference type="InParanoid" id="F8PH59"/>